<dbReference type="InterPro" id="IPR002033">
    <property type="entry name" value="TatC"/>
</dbReference>
<keyword evidence="4 5" id="KW-0472">Membrane</keyword>
<feature type="transmembrane region" description="Helical" evidence="5">
    <location>
        <begin position="218"/>
        <end position="237"/>
    </location>
</feature>
<feature type="transmembrane region" description="Helical" evidence="5">
    <location>
        <begin position="151"/>
        <end position="174"/>
    </location>
</feature>
<dbReference type="Pfam" id="PF00902">
    <property type="entry name" value="TatC"/>
    <property type="match status" value="1"/>
</dbReference>
<evidence type="ECO:0000256" key="3">
    <source>
        <dbReference type="ARBA" id="ARBA00022989"/>
    </source>
</evidence>
<evidence type="ECO:0000313" key="6">
    <source>
        <dbReference type="EMBL" id="ATX68824.1"/>
    </source>
</evidence>
<evidence type="ECO:0000256" key="1">
    <source>
        <dbReference type="ARBA" id="ARBA00004141"/>
    </source>
</evidence>
<dbReference type="AlphaFoldDB" id="A0A2H4QI46"/>
<feature type="transmembrane region" description="Helical" evidence="5">
    <location>
        <begin position="12"/>
        <end position="38"/>
    </location>
</feature>
<feature type="transmembrane region" description="Helical" evidence="5">
    <location>
        <begin position="195"/>
        <end position="212"/>
    </location>
</feature>
<comment type="subcellular location">
    <subcellularLocation>
        <location evidence="1">Membrane</location>
        <topology evidence="1">Multi-pass membrane protein</topology>
    </subcellularLocation>
</comment>
<evidence type="ECO:0000256" key="5">
    <source>
        <dbReference type="SAM" id="Phobius"/>
    </source>
</evidence>
<name>A0A2H4QI46_9FLOR</name>
<gene>
    <name evidence="6" type="primary">tatC</name>
</gene>
<proteinExistence type="predicted"/>
<dbReference type="EMBL" id="MF680514">
    <property type="protein sequence ID" value="ATX68824.1"/>
    <property type="molecule type" value="Genomic_DNA"/>
</dbReference>
<keyword evidence="3 5" id="KW-1133">Transmembrane helix</keyword>
<keyword evidence="6" id="KW-0496">Mitochondrion</keyword>
<protein>
    <submittedName>
        <fullName evidence="6">Sec-independent protein translocase component TatC</fullName>
    </submittedName>
</protein>
<evidence type="ECO:0000256" key="2">
    <source>
        <dbReference type="ARBA" id="ARBA00022692"/>
    </source>
</evidence>
<feature type="transmembrane region" description="Helical" evidence="5">
    <location>
        <begin position="101"/>
        <end position="131"/>
    </location>
</feature>
<dbReference type="PROSITE" id="PS51257">
    <property type="entry name" value="PROKAR_LIPOPROTEIN"/>
    <property type="match status" value="1"/>
</dbReference>
<geneLocation type="mitochondrion" evidence="6"/>
<dbReference type="RefSeq" id="YP_009445883.1">
    <property type="nucleotide sequence ID" value="NC_036431.1"/>
</dbReference>
<dbReference type="GO" id="GO:0016020">
    <property type="term" value="C:membrane"/>
    <property type="evidence" value="ECO:0007669"/>
    <property type="project" value="UniProtKB-SubCell"/>
</dbReference>
<accession>A0A2H4QI46</accession>
<evidence type="ECO:0000256" key="4">
    <source>
        <dbReference type="ARBA" id="ARBA00023136"/>
    </source>
</evidence>
<reference evidence="6" key="1">
    <citation type="submission" date="2017-08" db="EMBL/GenBank/DDBJ databases">
        <title>Systematics and comparative genomics of Betaphycus, Kappaphycus and Eucheuma (Solieriaceae, Rhodophyta) base on mitochondrial genome.</title>
        <authorList>
            <person name="Li Y."/>
            <person name="Liu N."/>
            <person name="Wang X."/>
            <person name="Tang X."/>
            <person name="Zhang L."/>
            <person name="Meinita M.D.N."/>
            <person name="Wang G."/>
            <person name="Yin H."/>
            <person name="Liu C."/>
            <person name="Jin Y."/>
            <person name="Wang H."/>
            <person name="Chi S."/>
            <person name="Liu T."/>
        </authorList>
    </citation>
    <scope>NUCLEOTIDE SEQUENCE</scope>
</reference>
<dbReference type="GeneID" id="35117505"/>
<keyword evidence="2 5" id="KW-0812">Transmembrane</keyword>
<feature type="transmembrane region" description="Helical" evidence="5">
    <location>
        <begin position="58"/>
        <end position="80"/>
    </location>
</feature>
<sequence length="252" mass="30083">MFRIHAKEFFYRFFYIVSGFFGCLTLSLLKVDIILLMIVNPFQKFSAEKLLATKVTDLIDTVIALSFYNSLLFIYPLFIYHLISFLKASFYDYQICIFFKILILSTLMYLISLSFLHLLFLPGFFNFLLSWKTDSFQNLLSVETELRIINYINWILLTEYLMSSLIHWLFIIIFKTSMAVELNDIYKGVKRWKKQMLFFLIFLLFLLFPPDFYLQFSLLFVSILFVEIIFILLCYIVKNSKNADYTAIIKKI</sequence>
<organism evidence="6">
    <name type="scientific">Betaphycus gelatinus</name>
    <dbReference type="NCBI Taxonomy" id="1191690"/>
    <lineage>
        <taxon>Eukaryota</taxon>
        <taxon>Rhodophyta</taxon>
        <taxon>Florideophyceae</taxon>
        <taxon>Rhodymeniophycidae</taxon>
        <taxon>Gigartinales</taxon>
        <taxon>Solieriaceae</taxon>
        <taxon>Betaphycus</taxon>
    </lineage>
</organism>